<dbReference type="Proteomes" id="UP000001693">
    <property type="component" value="Chromosome"/>
</dbReference>
<protein>
    <submittedName>
        <fullName evidence="2">Metal-dependent hydrolase HDOD</fullName>
    </submittedName>
</protein>
<dbReference type="KEGG" id="lch:Lcho_4242"/>
<dbReference type="HOGENOM" id="CLU_942058_0_0_4"/>
<sequence length="283" mass="31362">MLTQPLTDLSAWTAHFRQAPIPVLEATLEELALLAQAEEEHGNVDAHRVSEAVGDDPLMTLRLLVQAAQQRHARQITDAETVTAAVMMMGIAPFFRSCTELAAVEPLLAAHPQAWAGLQHVLRRSHRAAQFAIGFAVHRMEDDAAVMRQAALLHDFAEMLLWCHAPALAAEIAARQRADPALRSEAVQREVLNVSLLELEQSLMRAWHLPELLIRLTDDRAEGVALIYPQMRLVKLAVQLARHTEQGWNNAALPDDLSEIADLLNLSQAATKRLLHDIDDIDA</sequence>
<dbReference type="eggNOG" id="COG1639">
    <property type="taxonomic scope" value="Bacteria"/>
</dbReference>
<proteinExistence type="predicted"/>
<dbReference type="InterPro" id="IPR052340">
    <property type="entry name" value="RNase_Y/CdgJ"/>
</dbReference>
<dbReference type="PANTHER" id="PTHR33525">
    <property type="match status" value="1"/>
</dbReference>
<keyword evidence="2" id="KW-0378">Hydrolase</keyword>
<evidence type="ECO:0000313" key="3">
    <source>
        <dbReference type="Proteomes" id="UP000001693"/>
    </source>
</evidence>
<dbReference type="STRING" id="395495.Lcho_4242"/>
<dbReference type="AlphaFoldDB" id="B1XYQ7"/>
<dbReference type="InterPro" id="IPR013976">
    <property type="entry name" value="HDOD"/>
</dbReference>
<dbReference type="Gene3D" id="1.10.3210.10">
    <property type="entry name" value="Hypothetical protein af1432"/>
    <property type="match status" value="1"/>
</dbReference>
<evidence type="ECO:0000259" key="1">
    <source>
        <dbReference type="PROSITE" id="PS51833"/>
    </source>
</evidence>
<accession>B1XYQ7</accession>
<feature type="domain" description="HDOD" evidence="1">
    <location>
        <begin position="21"/>
        <end position="223"/>
    </location>
</feature>
<dbReference type="GO" id="GO:0016787">
    <property type="term" value="F:hydrolase activity"/>
    <property type="evidence" value="ECO:0007669"/>
    <property type="project" value="UniProtKB-KW"/>
</dbReference>
<evidence type="ECO:0000313" key="2">
    <source>
        <dbReference type="EMBL" id="ACB36493.1"/>
    </source>
</evidence>
<dbReference type="OrthoDB" id="9126875at2"/>
<gene>
    <name evidence="2" type="ordered locus">Lcho_4242</name>
</gene>
<dbReference type="PANTHER" id="PTHR33525:SF3">
    <property type="entry name" value="RIBONUCLEASE Y"/>
    <property type="match status" value="1"/>
</dbReference>
<dbReference type="Pfam" id="PF08668">
    <property type="entry name" value="HDOD"/>
    <property type="match status" value="1"/>
</dbReference>
<dbReference type="SUPFAM" id="SSF109604">
    <property type="entry name" value="HD-domain/PDEase-like"/>
    <property type="match status" value="1"/>
</dbReference>
<dbReference type="PROSITE" id="PS51833">
    <property type="entry name" value="HDOD"/>
    <property type="match status" value="1"/>
</dbReference>
<organism evidence="2 3">
    <name type="scientific">Leptothrix cholodnii (strain ATCC 51168 / LMG 8142 / SP-6)</name>
    <name type="common">Leptothrix discophora (strain SP-6)</name>
    <dbReference type="NCBI Taxonomy" id="395495"/>
    <lineage>
        <taxon>Bacteria</taxon>
        <taxon>Pseudomonadati</taxon>
        <taxon>Pseudomonadota</taxon>
        <taxon>Betaproteobacteria</taxon>
        <taxon>Burkholderiales</taxon>
        <taxon>Sphaerotilaceae</taxon>
        <taxon>Leptothrix</taxon>
    </lineage>
</organism>
<dbReference type="EMBL" id="CP001013">
    <property type="protein sequence ID" value="ACB36493.1"/>
    <property type="molecule type" value="Genomic_DNA"/>
</dbReference>
<reference evidence="2 3" key="1">
    <citation type="submission" date="2008-03" db="EMBL/GenBank/DDBJ databases">
        <title>Complete sequence of Leptothrix cholodnii SP-6.</title>
        <authorList>
            <consortium name="US DOE Joint Genome Institute"/>
            <person name="Copeland A."/>
            <person name="Lucas S."/>
            <person name="Lapidus A."/>
            <person name="Glavina del Rio T."/>
            <person name="Dalin E."/>
            <person name="Tice H."/>
            <person name="Bruce D."/>
            <person name="Goodwin L."/>
            <person name="Pitluck S."/>
            <person name="Chertkov O."/>
            <person name="Brettin T."/>
            <person name="Detter J.C."/>
            <person name="Han C."/>
            <person name="Kuske C.R."/>
            <person name="Schmutz J."/>
            <person name="Larimer F."/>
            <person name="Land M."/>
            <person name="Hauser L."/>
            <person name="Kyrpides N."/>
            <person name="Lykidis A."/>
            <person name="Emerson D."/>
            <person name="Richardson P."/>
        </authorList>
    </citation>
    <scope>NUCLEOTIDE SEQUENCE [LARGE SCALE GENOMIC DNA]</scope>
    <source>
        <strain evidence="3">ATCC 51168 / LMG 8142 / SP-6</strain>
    </source>
</reference>
<name>B1XYQ7_LEPCP</name>
<dbReference type="RefSeq" id="WP_012349234.1">
    <property type="nucleotide sequence ID" value="NC_010524.1"/>
</dbReference>
<keyword evidence="3" id="KW-1185">Reference proteome</keyword>